<dbReference type="Pfam" id="PF07331">
    <property type="entry name" value="TctB"/>
    <property type="match status" value="1"/>
</dbReference>
<evidence type="ECO:0000313" key="3">
    <source>
        <dbReference type="EMBL" id="MCG6659365.1"/>
    </source>
</evidence>
<organism evidence="3 4">
    <name type="scientific">Billgrantia campisalis</name>
    <dbReference type="NCBI Taxonomy" id="74661"/>
    <lineage>
        <taxon>Bacteria</taxon>
        <taxon>Pseudomonadati</taxon>
        <taxon>Pseudomonadota</taxon>
        <taxon>Gammaproteobacteria</taxon>
        <taxon>Oceanospirillales</taxon>
        <taxon>Halomonadaceae</taxon>
        <taxon>Billgrantia</taxon>
    </lineage>
</organism>
<dbReference type="RefSeq" id="WP_238978513.1">
    <property type="nucleotide sequence ID" value="NZ_JABFUC010000015.1"/>
</dbReference>
<feature type="transmembrane region" description="Helical" evidence="1">
    <location>
        <begin position="86"/>
        <end position="104"/>
    </location>
</feature>
<name>A0ABS9PC63_9GAMM</name>
<protein>
    <submittedName>
        <fullName evidence="3">Tripartite tricarboxylate transporter TctB family protein</fullName>
    </submittedName>
</protein>
<keyword evidence="1" id="KW-1133">Transmembrane helix</keyword>
<feature type="transmembrane region" description="Helical" evidence="1">
    <location>
        <begin position="134"/>
        <end position="158"/>
    </location>
</feature>
<evidence type="ECO:0000313" key="4">
    <source>
        <dbReference type="Proteomes" id="UP000814385"/>
    </source>
</evidence>
<dbReference type="EMBL" id="JABFUC010000015">
    <property type="protein sequence ID" value="MCG6659365.1"/>
    <property type="molecule type" value="Genomic_DNA"/>
</dbReference>
<sequence>MTMRLKEVGIGLFVLALAFLLLIFLIPEGIPQPSRLREGQLSPRFWPLIATSILVMSGVVLTAMAWFEKGQGTPTESDEDDEPLPFTSAIVGLVVGFVLLSGYYWAMTRLGMVVASAVGIVLLAYAYGERRWQVLIPVALLLPVALYLFFVYVAGIPIPDPLARTVFRALF</sequence>
<comment type="caution">
    <text evidence="3">The sequence shown here is derived from an EMBL/GenBank/DDBJ whole genome shotgun (WGS) entry which is preliminary data.</text>
</comment>
<keyword evidence="1" id="KW-0812">Transmembrane</keyword>
<evidence type="ECO:0000256" key="1">
    <source>
        <dbReference type="SAM" id="Phobius"/>
    </source>
</evidence>
<accession>A0ABS9PC63</accession>
<feature type="domain" description="DUF1468" evidence="2">
    <location>
        <begin position="10"/>
        <end position="159"/>
    </location>
</feature>
<evidence type="ECO:0000259" key="2">
    <source>
        <dbReference type="Pfam" id="PF07331"/>
    </source>
</evidence>
<feature type="transmembrane region" description="Helical" evidence="1">
    <location>
        <begin position="110"/>
        <end position="127"/>
    </location>
</feature>
<gene>
    <name evidence="3" type="ORF">HOP52_16535</name>
</gene>
<dbReference type="InterPro" id="IPR009936">
    <property type="entry name" value="DUF1468"/>
</dbReference>
<reference evidence="3 4" key="1">
    <citation type="submission" date="2020-05" db="EMBL/GenBank/DDBJ databases">
        <title>Comparative genomic analysis of denitrifying bacteria from Halomonas genus.</title>
        <authorList>
            <person name="Wang L."/>
            <person name="Shao Z."/>
        </authorList>
    </citation>
    <scope>NUCLEOTIDE SEQUENCE [LARGE SCALE GENOMIC DNA]</scope>
    <source>
        <strain evidence="3 4">A4</strain>
    </source>
</reference>
<proteinExistence type="predicted"/>
<keyword evidence="4" id="KW-1185">Reference proteome</keyword>
<feature type="transmembrane region" description="Helical" evidence="1">
    <location>
        <begin position="45"/>
        <end position="66"/>
    </location>
</feature>
<dbReference type="Proteomes" id="UP000814385">
    <property type="component" value="Unassembled WGS sequence"/>
</dbReference>
<keyword evidence="1" id="KW-0472">Membrane</keyword>